<feature type="coiled-coil region" evidence="1">
    <location>
        <begin position="531"/>
        <end position="565"/>
    </location>
</feature>
<evidence type="ECO:0000313" key="5">
    <source>
        <dbReference type="Proteomes" id="UP001368500"/>
    </source>
</evidence>
<reference evidence="4 5" key="1">
    <citation type="submission" date="2024-04" db="EMBL/GenBank/DDBJ databases">
        <title>Novel species of the genus Ideonella isolated from streams.</title>
        <authorList>
            <person name="Lu H."/>
        </authorList>
    </citation>
    <scope>NUCLEOTIDE SEQUENCE [LARGE SCALE GENOMIC DNA]</scope>
    <source>
        <strain evidence="4 5">BYS139W</strain>
    </source>
</reference>
<keyword evidence="5" id="KW-1185">Reference proteome</keyword>
<dbReference type="PANTHER" id="PTHR41259:SF1">
    <property type="entry name" value="DOUBLE-STRAND BREAK REPAIR RAD50 ATPASE, PUTATIVE-RELATED"/>
    <property type="match status" value="1"/>
</dbReference>
<organism evidence="4 5">
    <name type="scientific">Pseudaquabacterium rugosum</name>
    <dbReference type="NCBI Taxonomy" id="2984194"/>
    <lineage>
        <taxon>Bacteria</taxon>
        <taxon>Pseudomonadati</taxon>
        <taxon>Pseudomonadota</taxon>
        <taxon>Betaproteobacteria</taxon>
        <taxon>Burkholderiales</taxon>
        <taxon>Sphaerotilaceae</taxon>
        <taxon>Pseudaquabacterium</taxon>
    </lineage>
</organism>
<comment type="caution">
    <text evidence="4">The sequence shown here is derived from an EMBL/GenBank/DDBJ whole genome shotgun (WGS) entry which is preliminary data.</text>
</comment>
<feature type="compositionally biased region" description="Low complexity" evidence="2">
    <location>
        <begin position="642"/>
        <end position="653"/>
    </location>
</feature>
<evidence type="ECO:0000256" key="1">
    <source>
        <dbReference type="SAM" id="Coils"/>
    </source>
</evidence>
<keyword evidence="1" id="KW-0175">Coiled coil</keyword>
<evidence type="ECO:0000259" key="3">
    <source>
        <dbReference type="Pfam" id="PF13514"/>
    </source>
</evidence>
<proteinExistence type="predicted"/>
<feature type="region of interest" description="Disordered" evidence="2">
    <location>
        <begin position="624"/>
        <end position="653"/>
    </location>
</feature>
<sequence length="1250" mass="133491">MRFDHLELIRFGKFTDQRLDLPAAPQDFHLVVGPNEAGKSTLRRAVAELLFGMPLRSDMDFLHPLAELRLGAQITSEAGTLAVQRARGRKPLRRAADDTPLPDDALRPHLGAATELLYRRMFCLDLNGLIEGGRSILDAADDVGQLLFQSAAGLGGLGTLRDALAAEADALYAPRKSGSRAFYAALDLHDGARQSLRAATVNTRAWSAAAAEVTRLEAELAQAGTHWQQLSAQRVTLERVRRVAPRLAQWQAAVEARAALEAEPELRTLPADAAHRLDEAERALAHQRAAHTLHERAVVEGRVRLEGLNPEAAVLAQAAAIETLAVQLPTALRQQRELERCADELQSLLQALQSGAQALGWPGDEARLRAVLPAAAQLKALEQLQRQAATLRQSRHTAQMALQRAQQQCERLDEAVRPAATQSLPAADLAAALQDAQSLRSGVLRRRQQSAALTQAGLRLQAAWVALGPAAPVGPHGAAVTAVTAEIGAASETGVTGDTRDTRDTCNTTEARDAAALDRLAALTPPSDEHLNALKAERAERLAARHSAEREADEAAERARRAALALAQSSAGSAVITATDVRAARGQRDGLWAGLRDGARPLAEVAVPLEQAIGRADELADRQQAQATEAAQLQSLRDAAAREQAQAESAQARHTAAQQALEAVEARWAQRRAACGLPDLALLDAADWLAARREVLAAASALQAARADQAAEQQAIVTTAQRLQQALADSGVPPAADAPPRKAGMATPAAAAAATPDLAELCAAAEACLQQHQAALAGAAAHQRQWADAQAELAQATLQAAATDEALRDWQTRWQAAVSAAGLDEAWHGPEAAEAAIEQARALHARCDEIDTLRTRRMRTLQQDIAACIALADDLRGPLPGTAAHAHAHAHAPARPASPAPAATPHDPADDHLRLQAARQRADAAQQALQQARRLQQARDHALDELARHAQALEAATLAIAATEATLQALFEQAGTRDLAVLRQRIEASDRLRTLQTEVTAQQHGLLEAGDGLDLAALQAEARAHPASGLKPALEAIDQALAEAVEQRGRLSAALAQARAELARTEGGDAAALAEGRRLEALAQMGEAAERYIHVATASRLLRWAIDRYRERRQGPLLARASTLFTQLTLGRHARLATDVEQQPPRLLAVRDSGERVGVEGLSEGTRDQLFLALRLAALELQIASDRPLPFIADDLFVNFHDARSRAGLAVLGELSRRTQVIFLTHHEHLIDVAREAVGAAINVVRLESR</sequence>
<dbReference type="Pfam" id="PF13514">
    <property type="entry name" value="AAA_27"/>
    <property type="match status" value="1"/>
</dbReference>
<accession>A0ABU9B5M4</accession>
<dbReference type="SUPFAM" id="SSF52540">
    <property type="entry name" value="P-loop containing nucleoside triphosphate hydrolases"/>
    <property type="match status" value="1"/>
</dbReference>
<feature type="coiled-coil region" evidence="1">
    <location>
        <begin position="915"/>
        <end position="973"/>
    </location>
</feature>
<protein>
    <submittedName>
        <fullName evidence="4">AAA family ATPase</fullName>
    </submittedName>
</protein>
<feature type="coiled-coil region" evidence="1">
    <location>
        <begin position="331"/>
        <end position="415"/>
    </location>
</feature>
<dbReference type="InterPro" id="IPR027417">
    <property type="entry name" value="P-loop_NTPase"/>
</dbReference>
<dbReference type="Gene3D" id="3.40.50.300">
    <property type="entry name" value="P-loop containing nucleotide triphosphate hydrolases"/>
    <property type="match status" value="2"/>
</dbReference>
<feature type="compositionally biased region" description="Low complexity" evidence="2">
    <location>
        <begin position="624"/>
        <end position="634"/>
    </location>
</feature>
<dbReference type="InterPro" id="IPR038734">
    <property type="entry name" value="YhaN_AAA"/>
</dbReference>
<dbReference type="PANTHER" id="PTHR41259">
    <property type="entry name" value="DOUBLE-STRAND BREAK REPAIR RAD50 ATPASE, PUTATIVE-RELATED"/>
    <property type="match status" value="1"/>
</dbReference>
<dbReference type="Proteomes" id="UP001368500">
    <property type="component" value="Unassembled WGS sequence"/>
</dbReference>
<evidence type="ECO:0000256" key="2">
    <source>
        <dbReference type="SAM" id="MobiDB-lite"/>
    </source>
</evidence>
<gene>
    <name evidence="4" type="ORF">AACH11_03575</name>
</gene>
<name>A0ABU9B5M4_9BURK</name>
<feature type="compositionally biased region" description="Low complexity" evidence="2">
    <location>
        <begin position="893"/>
        <end position="906"/>
    </location>
</feature>
<feature type="region of interest" description="Disordered" evidence="2">
    <location>
        <begin position="882"/>
        <end position="909"/>
    </location>
</feature>
<dbReference type="EMBL" id="JBBUTF010000003">
    <property type="protein sequence ID" value="MEK8025039.1"/>
    <property type="molecule type" value="Genomic_DNA"/>
</dbReference>
<feature type="domain" description="YhaN AAA" evidence="3">
    <location>
        <begin position="1"/>
        <end position="206"/>
    </location>
</feature>
<dbReference type="RefSeq" id="WP_341372822.1">
    <property type="nucleotide sequence ID" value="NZ_JBBUTF010000003.1"/>
</dbReference>
<evidence type="ECO:0000313" key="4">
    <source>
        <dbReference type="EMBL" id="MEK8025039.1"/>
    </source>
</evidence>